<sequence>MEAERWPKICLREEVRNILNRKPTVWDMTLLGVARDMGIEKVFEDMWNGADVEAIRRTIEGGLRKLAKDYDDENERRISVSTCNAWYKDLDADDLGAKYWEDKGMVGKAREIWCRLRCRNVGRSGKKGVIDENCRMCKKERKSLIHILECARIAVNINQTLVRAISKKVGDGSEAEKEERLKNSLRVMWIYVNS</sequence>
<name>A0AA39C360_9HYME</name>
<evidence type="ECO:0000313" key="2">
    <source>
        <dbReference type="Proteomes" id="UP001168990"/>
    </source>
</evidence>
<proteinExistence type="predicted"/>
<evidence type="ECO:0000313" key="1">
    <source>
        <dbReference type="EMBL" id="KAK0157075.1"/>
    </source>
</evidence>
<dbReference type="EMBL" id="JAQQBS010001610">
    <property type="protein sequence ID" value="KAK0157075.1"/>
    <property type="molecule type" value="Genomic_DNA"/>
</dbReference>
<keyword evidence="2" id="KW-1185">Reference proteome</keyword>
<reference evidence="1" key="1">
    <citation type="journal article" date="2023" name="bioRxiv">
        <title>Scaffold-level genome assemblies of two parasitoid biocontrol wasps reveal the parthenogenesis mechanism and an associated novel virus.</title>
        <authorList>
            <person name="Inwood S."/>
            <person name="Skelly J."/>
            <person name="Guhlin J."/>
            <person name="Harrop T."/>
            <person name="Goldson S."/>
            <person name="Dearden P."/>
        </authorList>
    </citation>
    <scope>NUCLEOTIDE SEQUENCE</scope>
    <source>
        <strain evidence="1">Irish</strain>
        <tissue evidence="1">Whole body</tissue>
    </source>
</reference>
<dbReference type="AlphaFoldDB" id="A0AA39C360"/>
<comment type="caution">
    <text evidence="1">The sequence shown here is derived from an EMBL/GenBank/DDBJ whole genome shotgun (WGS) entry which is preliminary data.</text>
</comment>
<reference evidence="1" key="2">
    <citation type="submission" date="2023-03" db="EMBL/GenBank/DDBJ databases">
        <authorList>
            <person name="Inwood S.N."/>
            <person name="Skelly J.G."/>
            <person name="Guhlin J."/>
            <person name="Harrop T.W.R."/>
            <person name="Goldson S.G."/>
            <person name="Dearden P.K."/>
        </authorList>
    </citation>
    <scope>NUCLEOTIDE SEQUENCE</scope>
    <source>
        <strain evidence="1">Irish</strain>
        <tissue evidence="1">Whole body</tissue>
    </source>
</reference>
<gene>
    <name evidence="1" type="ORF">PV328_011924</name>
</gene>
<protein>
    <submittedName>
        <fullName evidence="1">Uncharacterized protein</fullName>
    </submittedName>
</protein>
<dbReference type="Proteomes" id="UP001168990">
    <property type="component" value="Unassembled WGS sequence"/>
</dbReference>
<accession>A0AA39C360</accession>
<organism evidence="1 2">
    <name type="scientific">Microctonus aethiopoides</name>
    <dbReference type="NCBI Taxonomy" id="144406"/>
    <lineage>
        <taxon>Eukaryota</taxon>
        <taxon>Metazoa</taxon>
        <taxon>Ecdysozoa</taxon>
        <taxon>Arthropoda</taxon>
        <taxon>Hexapoda</taxon>
        <taxon>Insecta</taxon>
        <taxon>Pterygota</taxon>
        <taxon>Neoptera</taxon>
        <taxon>Endopterygota</taxon>
        <taxon>Hymenoptera</taxon>
        <taxon>Apocrita</taxon>
        <taxon>Ichneumonoidea</taxon>
        <taxon>Braconidae</taxon>
        <taxon>Euphorinae</taxon>
        <taxon>Microctonus</taxon>
    </lineage>
</organism>